<keyword evidence="1" id="KW-0472">Membrane</keyword>
<feature type="transmembrane region" description="Helical" evidence="1">
    <location>
        <begin position="67"/>
        <end position="91"/>
    </location>
</feature>
<protein>
    <recommendedName>
        <fullName evidence="4">Transmembrane protein</fullName>
    </recommendedName>
</protein>
<reference evidence="2 3" key="1">
    <citation type="submission" date="2022-12" db="EMBL/GenBank/DDBJ databases">
        <title>Two new species, Stenotrophomonas aracearum and Stenotrophomonas oahuensis, isolated from Anthurium (Araceae family) in Hawaii.</title>
        <authorList>
            <person name="Chunag S.C."/>
            <person name="Dobhal S."/>
            <person name="Alvarez A."/>
            <person name="Arif M."/>
        </authorList>
    </citation>
    <scope>NUCLEOTIDE SEQUENCE [LARGE SCALE GENOMIC DNA]</scope>
    <source>
        <strain evidence="2 3">A5588</strain>
    </source>
</reference>
<evidence type="ECO:0000313" key="2">
    <source>
        <dbReference type="EMBL" id="WNH49068.1"/>
    </source>
</evidence>
<sequence>MAWLSLVLFLPWFILLGTLYWMFPRQPRDTARRLFDGAALLLAFVLSIAAMLWGHHIGVVQSDAGPIWRQVLAVLYAYGAFLGVMVAALLLRGSWLAQRATKAASKPAAGSP</sequence>
<evidence type="ECO:0000313" key="3">
    <source>
        <dbReference type="Proteomes" id="UP001305421"/>
    </source>
</evidence>
<gene>
    <name evidence="2" type="ORF">PDM28_01660</name>
</gene>
<accession>A0ABY9YED8</accession>
<evidence type="ECO:0000256" key="1">
    <source>
        <dbReference type="SAM" id="Phobius"/>
    </source>
</evidence>
<proteinExistence type="predicted"/>
<dbReference type="RefSeq" id="WP_311183554.1">
    <property type="nucleotide sequence ID" value="NZ_CP115543.1"/>
</dbReference>
<name>A0ABY9YED8_9GAMM</name>
<feature type="transmembrane region" description="Helical" evidence="1">
    <location>
        <begin position="6"/>
        <end position="23"/>
    </location>
</feature>
<organism evidence="2 3">
    <name type="scientific">Stenotrophomonas aracearum</name>
    <dbReference type="NCBI Taxonomy" id="3003272"/>
    <lineage>
        <taxon>Bacteria</taxon>
        <taxon>Pseudomonadati</taxon>
        <taxon>Pseudomonadota</taxon>
        <taxon>Gammaproteobacteria</taxon>
        <taxon>Lysobacterales</taxon>
        <taxon>Lysobacteraceae</taxon>
        <taxon>Stenotrophomonas</taxon>
    </lineage>
</organism>
<dbReference type="EMBL" id="CP115543">
    <property type="protein sequence ID" value="WNH49068.1"/>
    <property type="molecule type" value="Genomic_DNA"/>
</dbReference>
<keyword evidence="1" id="KW-0812">Transmembrane</keyword>
<keyword evidence="1" id="KW-1133">Transmembrane helix</keyword>
<feature type="transmembrane region" description="Helical" evidence="1">
    <location>
        <begin position="35"/>
        <end position="55"/>
    </location>
</feature>
<keyword evidence="3" id="KW-1185">Reference proteome</keyword>
<evidence type="ECO:0008006" key="4">
    <source>
        <dbReference type="Google" id="ProtNLM"/>
    </source>
</evidence>
<dbReference type="Proteomes" id="UP001305421">
    <property type="component" value="Chromosome"/>
</dbReference>